<dbReference type="EMBL" id="CAJMWV010008001">
    <property type="protein sequence ID" value="CAE6533170.1"/>
    <property type="molecule type" value="Genomic_DNA"/>
</dbReference>
<comment type="caution">
    <text evidence="5">The sequence shown here is derived from an EMBL/GenBank/DDBJ whole genome shotgun (WGS) entry which is preliminary data.</text>
</comment>
<evidence type="ECO:0000259" key="4">
    <source>
        <dbReference type="PROSITE" id="PS50837"/>
    </source>
</evidence>
<feature type="repeat" description="WD" evidence="3">
    <location>
        <begin position="987"/>
        <end position="1028"/>
    </location>
</feature>
<dbReference type="InterPro" id="IPR015943">
    <property type="entry name" value="WD40/YVTN_repeat-like_dom_sf"/>
</dbReference>
<dbReference type="SUPFAM" id="SSF52540">
    <property type="entry name" value="P-loop containing nucleoside triphosphate hydrolases"/>
    <property type="match status" value="1"/>
</dbReference>
<feature type="domain" description="NACHT" evidence="4">
    <location>
        <begin position="238"/>
        <end position="383"/>
    </location>
</feature>
<dbReference type="InterPro" id="IPR027417">
    <property type="entry name" value="P-loop_NTPase"/>
</dbReference>
<dbReference type="Gene3D" id="3.40.50.300">
    <property type="entry name" value="P-loop containing nucleotide triphosphate hydrolases"/>
    <property type="match status" value="1"/>
</dbReference>
<dbReference type="PRINTS" id="PR00320">
    <property type="entry name" value="GPROTEINBRPT"/>
</dbReference>
<dbReference type="Pfam" id="PF24883">
    <property type="entry name" value="NPHP3_N"/>
    <property type="match status" value="1"/>
</dbReference>
<accession>A0A8H3HT29</accession>
<proteinExistence type="predicted"/>
<dbReference type="OrthoDB" id="3266532at2759"/>
<organism evidence="5 6">
    <name type="scientific">Rhizoctonia solani</name>
    <dbReference type="NCBI Taxonomy" id="456999"/>
    <lineage>
        <taxon>Eukaryota</taxon>
        <taxon>Fungi</taxon>
        <taxon>Dikarya</taxon>
        <taxon>Basidiomycota</taxon>
        <taxon>Agaricomycotina</taxon>
        <taxon>Agaricomycetes</taxon>
        <taxon>Cantharellales</taxon>
        <taxon>Ceratobasidiaceae</taxon>
        <taxon>Rhizoctonia</taxon>
    </lineage>
</organism>
<dbReference type="CDD" id="cd21037">
    <property type="entry name" value="MLKL_NTD"/>
    <property type="match status" value="1"/>
</dbReference>
<dbReference type="InterPro" id="IPR036322">
    <property type="entry name" value="WD40_repeat_dom_sf"/>
</dbReference>
<dbReference type="InterPro" id="IPR001680">
    <property type="entry name" value="WD40_rpt"/>
</dbReference>
<name>A0A8H3HT29_9AGAM</name>
<dbReference type="InterPro" id="IPR019775">
    <property type="entry name" value="WD40_repeat_CS"/>
</dbReference>
<gene>
    <name evidence="5" type="ORF">RDB_LOCUS160714</name>
</gene>
<dbReference type="InterPro" id="IPR059179">
    <property type="entry name" value="MLKL-like_MCAfunc"/>
</dbReference>
<protein>
    <recommendedName>
        <fullName evidence="4">NACHT domain-containing protein</fullName>
    </recommendedName>
</protein>
<evidence type="ECO:0000256" key="1">
    <source>
        <dbReference type="ARBA" id="ARBA00022574"/>
    </source>
</evidence>
<feature type="repeat" description="WD" evidence="3">
    <location>
        <begin position="1290"/>
        <end position="1328"/>
    </location>
</feature>
<evidence type="ECO:0000313" key="5">
    <source>
        <dbReference type="EMBL" id="CAE6533170.1"/>
    </source>
</evidence>
<feature type="repeat" description="WD" evidence="3">
    <location>
        <begin position="1329"/>
        <end position="1364"/>
    </location>
</feature>
<feature type="repeat" description="WD" evidence="3">
    <location>
        <begin position="1082"/>
        <end position="1114"/>
    </location>
</feature>
<feature type="repeat" description="WD" evidence="3">
    <location>
        <begin position="1030"/>
        <end position="1071"/>
    </location>
</feature>
<dbReference type="InterPro" id="IPR056884">
    <property type="entry name" value="NPHP3-like_N"/>
</dbReference>
<feature type="repeat" description="WD" evidence="3">
    <location>
        <begin position="944"/>
        <end position="985"/>
    </location>
</feature>
<dbReference type="Gene3D" id="2.130.10.10">
    <property type="entry name" value="YVTN repeat-like/Quinoprotein amine dehydrogenase"/>
    <property type="match status" value="5"/>
</dbReference>
<dbReference type="SUPFAM" id="SSF50978">
    <property type="entry name" value="WD40 repeat-like"/>
    <property type="match status" value="3"/>
</dbReference>
<keyword evidence="2" id="KW-0677">Repeat</keyword>
<dbReference type="InterPro" id="IPR020472">
    <property type="entry name" value="WD40_PAC1"/>
</dbReference>
<dbReference type="CDD" id="cd00200">
    <property type="entry name" value="WD40"/>
    <property type="match status" value="2"/>
</dbReference>
<feature type="repeat" description="WD" evidence="3">
    <location>
        <begin position="901"/>
        <end position="942"/>
    </location>
</feature>
<reference evidence="5" key="1">
    <citation type="submission" date="2021-01" db="EMBL/GenBank/DDBJ databases">
        <authorList>
            <person name="Kaushik A."/>
        </authorList>
    </citation>
    <scope>NUCLEOTIDE SEQUENCE</scope>
    <source>
        <strain evidence="5">AG3-1AP</strain>
    </source>
</reference>
<dbReference type="GO" id="GO:0005634">
    <property type="term" value="C:nucleus"/>
    <property type="evidence" value="ECO:0007669"/>
    <property type="project" value="TreeGrafter"/>
</dbReference>
<dbReference type="PANTHER" id="PTHR22847:SF637">
    <property type="entry name" value="WD REPEAT DOMAIN 5B"/>
    <property type="match status" value="1"/>
</dbReference>
<feature type="repeat" description="WD" evidence="3">
    <location>
        <begin position="1159"/>
        <end position="1200"/>
    </location>
</feature>
<dbReference type="PROSITE" id="PS50082">
    <property type="entry name" value="WD_REPEATS_2"/>
    <property type="match status" value="11"/>
</dbReference>
<evidence type="ECO:0000256" key="2">
    <source>
        <dbReference type="ARBA" id="ARBA00022737"/>
    </source>
</evidence>
<dbReference type="PROSITE" id="PS00678">
    <property type="entry name" value="WD_REPEATS_1"/>
    <property type="match status" value="7"/>
</dbReference>
<dbReference type="Pfam" id="PF00400">
    <property type="entry name" value="WD40"/>
    <property type="match status" value="12"/>
</dbReference>
<keyword evidence="1 3" id="KW-0853">WD repeat</keyword>
<evidence type="ECO:0000256" key="3">
    <source>
        <dbReference type="PROSITE-ProRule" id="PRU00221"/>
    </source>
</evidence>
<feature type="repeat" description="WD" evidence="3">
    <location>
        <begin position="1116"/>
        <end position="1157"/>
    </location>
</feature>
<dbReference type="SMART" id="SM00320">
    <property type="entry name" value="WD40"/>
    <property type="match status" value="13"/>
</dbReference>
<feature type="repeat" description="WD" evidence="3">
    <location>
        <begin position="1245"/>
        <end position="1286"/>
    </location>
</feature>
<dbReference type="InterPro" id="IPR007111">
    <property type="entry name" value="NACHT_NTPase"/>
</dbReference>
<dbReference type="Proteomes" id="UP000663831">
    <property type="component" value="Unassembled WGS sequence"/>
</dbReference>
<feature type="repeat" description="WD" evidence="3">
    <location>
        <begin position="1202"/>
        <end position="1243"/>
    </location>
</feature>
<dbReference type="PROSITE" id="PS50837">
    <property type="entry name" value="NACHT"/>
    <property type="match status" value="1"/>
</dbReference>
<sequence>MSLMSLRESLARSKDKWKQRLHINSRCVSPMPPGADKKPAKRSIAWSGIKTLLQVLESSSDAFGPLKSAIGDLNKCIDIYERASKGRKDYDELRDKLDGLLTDLAGHMAHPMDSMMTNSVKLLCCGIDEEVKKVKDKQGRNAGQRLIEAMDTSEEILECYRRINGHVQRLTLNANMSILKAINELTTEARLNRIAPAMSAIYDSTESIDIKRGGCTPGTRQLQIDLLLEWAHDPDAGRTCWMNGMAGTGKTTIAYTVCTTLEQASALGASFFCSRIIPECRQVKHIIPTIAYQLARYSLPFRCALNQVLELNPDAHTRAPKIQYQKLLVEPLVQVQASLPSDFIVVIDALDECENEESLVHILDLLLLPTSVMPIRFLVSSRPEPDITRRMTRLVGEQDRSRLVLHDLNGDLVKSDIEAYMRHELKHIPLTGSHWLGLIDRCGVLFIYASTVCRFIKQGHETKTLDEAISVIVGSSSATAYEDKNEIDELYSMILTTAFGKTKRSQVNKRRMKELLETVICAAEPMTLGALASVLGMEGTEQGKALLQPLRSILNITSADLVTTLHASFTDFMLSPARSASFCCLAINRHTTLTEACLRLINVTEPQFNICGLASSYLADNEVDDIDERVTQLISPGLVYTCRYWSTHLYLSEYNDRLVYLVQRFFSDNLLIWMEVLNLTDNIRFGTTIIRNAERWCLEKGGSESFVKVVRDAGQFVSVYANHPMSQSTPHIYVSMLAFWPRFRPVSIAYMARTTGILVPTGTAIVRRQSALLATWRISDEGVYSLSLSSDGSQIVAATQHAIDVLDTLTGDGILHIQAPQTKDIRVVAMSPRDPQISFGGTSGVNLLDVGSEAIQELSQPSASVWSIAFSPDGSQFACGLSDGDVYLYPSHRSRPVLGPLKGHTCYVRSVAFSPDGLFLASGSDDHSIRVWDVKRGRITGNAFLDHTDWVMSISYSPDGTRLASASADKTIRVWDSLTGQTVLGPLREHSDWVRSVTYSTDGAYIASGSDDETIRVYDAQTGQTVLGPLEGHSAWVRSVLFSRDSAQLFSCGNDGTIRLWNIQDIEAPKSPNTPFPNYFESVRYSPDGSRVVSGSGDDSICIWDVQTGEMVLGPLLGHSDRVRSVDYSPIKAYIASASVDFALRIWSAQDGRDLHGPIQGHTDWVRCVRFSPDSSLLVSGSCDNTVRVWDVISGKSVVEPLIGHSDIVNLVAFSPNGALIVSGSSDTTIRVWNIKTGRTVIGPLQGHVKPVSSVEYSPDGSWILSGSWDGSIRTWDAQTGQALLVWCMNQSPINSVSFSPNGVFVASGSHDKTTRIWSTQTGDLILSLEGHSNWVQGVQFSPNGSHVVSCSSDGTIRFWDVQSRIAKLNLKELKEPSETEMSSDSALSPWSLYSSGWLVDQQQQQRLVWVPDDLRASVPQCHGDLVICKQGSLKLTLDGVNIGKQWTCCYHP</sequence>
<dbReference type="PANTHER" id="PTHR22847">
    <property type="entry name" value="WD40 REPEAT PROTEIN"/>
    <property type="match status" value="1"/>
</dbReference>
<dbReference type="GO" id="GO:1990234">
    <property type="term" value="C:transferase complex"/>
    <property type="evidence" value="ECO:0007669"/>
    <property type="project" value="UniProtKB-ARBA"/>
</dbReference>
<evidence type="ECO:0000313" key="6">
    <source>
        <dbReference type="Proteomes" id="UP000663831"/>
    </source>
</evidence>
<dbReference type="PROSITE" id="PS50294">
    <property type="entry name" value="WD_REPEATS_REGION"/>
    <property type="match status" value="11"/>
</dbReference>